<dbReference type="OrthoDB" id="5398437at2"/>
<comment type="caution">
    <text evidence="2">The sequence shown here is derived from an EMBL/GenBank/DDBJ whole genome shotgun (WGS) entry which is preliminary data.</text>
</comment>
<reference evidence="2 3" key="1">
    <citation type="submission" date="2019-07" db="EMBL/GenBank/DDBJ databases">
        <title>Genomic Encyclopedia of Archaeal and Bacterial Type Strains, Phase II (KMG-II): from individual species to whole genera.</title>
        <authorList>
            <person name="Goeker M."/>
        </authorList>
    </citation>
    <scope>NUCLEOTIDE SEQUENCE [LARGE SCALE GENOMIC DNA]</scope>
    <source>
        <strain evidence="2 3">ATCC BAA-1139</strain>
    </source>
</reference>
<dbReference type="EMBL" id="VLLN01000007">
    <property type="protein sequence ID" value="TWJ19729.1"/>
    <property type="molecule type" value="Genomic_DNA"/>
</dbReference>
<dbReference type="RefSeq" id="WP_145020696.1">
    <property type="nucleotide sequence ID" value="NZ_VLLN01000007.1"/>
</dbReference>
<gene>
    <name evidence="2" type="ORF">JN12_01530</name>
</gene>
<dbReference type="Proteomes" id="UP000319449">
    <property type="component" value="Unassembled WGS sequence"/>
</dbReference>
<feature type="signal peptide" evidence="1">
    <location>
        <begin position="1"/>
        <end position="23"/>
    </location>
</feature>
<keyword evidence="3" id="KW-1185">Reference proteome</keyword>
<evidence type="ECO:0000313" key="3">
    <source>
        <dbReference type="Proteomes" id="UP000319449"/>
    </source>
</evidence>
<organism evidence="2 3">
    <name type="scientific">Geobacter argillaceus</name>
    <dbReference type="NCBI Taxonomy" id="345631"/>
    <lineage>
        <taxon>Bacteria</taxon>
        <taxon>Pseudomonadati</taxon>
        <taxon>Thermodesulfobacteriota</taxon>
        <taxon>Desulfuromonadia</taxon>
        <taxon>Geobacterales</taxon>
        <taxon>Geobacteraceae</taxon>
        <taxon>Geobacter</taxon>
    </lineage>
</organism>
<evidence type="ECO:0000313" key="2">
    <source>
        <dbReference type="EMBL" id="TWJ19729.1"/>
    </source>
</evidence>
<dbReference type="AlphaFoldDB" id="A0A562VP94"/>
<feature type="chain" id="PRO_5021789789" evidence="1">
    <location>
        <begin position="24"/>
        <end position="105"/>
    </location>
</feature>
<protein>
    <submittedName>
        <fullName evidence="2">Uncharacterized protein</fullName>
    </submittedName>
</protein>
<keyword evidence="1" id="KW-0732">Signal</keyword>
<evidence type="ECO:0000256" key="1">
    <source>
        <dbReference type="SAM" id="SignalP"/>
    </source>
</evidence>
<sequence length="105" mass="11378">MKKIMIVGIAMTMGILSVGAVSASADGSCCSSAKCTDKQVVQQFSQETAPLSSTLKAKERELREQYGYEGIDIRKVNDLEADIKELKSKIKLVADKYGLPNCCLS</sequence>
<dbReference type="Gene3D" id="1.20.120.1490">
    <property type="match status" value="1"/>
</dbReference>
<accession>A0A562VP94</accession>
<name>A0A562VP94_9BACT</name>
<proteinExistence type="predicted"/>